<dbReference type="AlphaFoldDB" id="A0A0E9WKS8"/>
<sequence length="78" mass="9484">MFFINSLKLFTKLKHLSFFKNRIILFIIYTHSLKIQVNPYNMFVFCYIVQYPQIHSHEPITPPPFHLLQVNRLYNIVD</sequence>
<reference evidence="1" key="1">
    <citation type="submission" date="2014-11" db="EMBL/GenBank/DDBJ databases">
        <authorList>
            <person name="Amaro Gonzalez C."/>
        </authorList>
    </citation>
    <scope>NUCLEOTIDE SEQUENCE</scope>
</reference>
<proteinExistence type="predicted"/>
<reference evidence="1" key="2">
    <citation type="journal article" date="2015" name="Fish Shellfish Immunol.">
        <title>Early steps in the European eel (Anguilla anguilla)-Vibrio vulnificus interaction in the gills: Role of the RtxA13 toxin.</title>
        <authorList>
            <person name="Callol A."/>
            <person name="Pajuelo D."/>
            <person name="Ebbesson L."/>
            <person name="Teles M."/>
            <person name="MacKenzie S."/>
            <person name="Amaro C."/>
        </authorList>
    </citation>
    <scope>NUCLEOTIDE SEQUENCE</scope>
</reference>
<evidence type="ECO:0000313" key="1">
    <source>
        <dbReference type="EMBL" id="JAH90083.1"/>
    </source>
</evidence>
<organism evidence="1">
    <name type="scientific">Anguilla anguilla</name>
    <name type="common">European freshwater eel</name>
    <name type="synonym">Muraena anguilla</name>
    <dbReference type="NCBI Taxonomy" id="7936"/>
    <lineage>
        <taxon>Eukaryota</taxon>
        <taxon>Metazoa</taxon>
        <taxon>Chordata</taxon>
        <taxon>Craniata</taxon>
        <taxon>Vertebrata</taxon>
        <taxon>Euteleostomi</taxon>
        <taxon>Actinopterygii</taxon>
        <taxon>Neopterygii</taxon>
        <taxon>Teleostei</taxon>
        <taxon>Anguilliformes</taxon>
        <taxon>Anguillidae</taxon>
        <taxon>Anguilla</taxon>
    </lineage>
</organism>
<name>A0A0E9WKS8_ANGAN</name>
<protein>
    <submittedName>
        <fullName evidence="1">Uncharacterized protein</fullName>
    </submittedName>
</protein>
<accession>A0A0E9WKS8</accession>
<dbReference type="EMBL" id="GBXM01018494">
    <property type="protein sequence ID" value="JAH90083.1"/>
    <property type="molecule type" value="Transcribed_RNA"/>
</dbReference>